<evidence type="ECO:0000313" key="2">
    <source>
        <dbReference type="EMBL" id="VFJ88321.1"/>
    </source>
</evidence>
<feature type="transmembrane region" description="Helical" evidence="1">
    <location>
        <begin position="123"/>
        <end position="142"/>
    </location>
</feature>
<feature type="transmembrane region" description="Helical" evidence="1">
    <location>
        <begin position="92"/>
        <end position="111"/>
    </location>
</feature>
<sequence>MSDFIRTTITVGYIPLSISLFLLLCELFFLFVDFQSRPLEYKWSYERKKPPPYHHIIWVRGLLVALAMYVGFLMEMLEPSNNIEFSGRFLSWLPFIVFSYGYLGIPVKFLLEEKYAEKLRIRTIFVFFSYVIPIVMLIVILACDSWTPSDSAFYFETATSLLKAKSYLMEHVILGFIFLVVAGGLFAFMIPLALTVHPNLFWILINRAFNPGRIRFD</sequence>
<reference evidence="3" key="1">
    <citation type="submission" date="2019-02" db="EMBL/GenBank/DDBJ databases">
        <authorList>
            <person name="Gruber-Vodicka R. H."/>
            <person name="Seah K. B. B."/>
        </authorList>
    </citation>
    <scope>NUCLEOTIDE SEQUENCE</scope>
    <source>
        <strain evidence="4">BECK_SA2B12</strain>
        <strain evidence="2">BECK_SA2B15</strain>
        <strain evidence="3">BECK_SA2B20</strain>
    </source>
</reference>
<feature type="transmembrane region" description="Helical" evidence="1">
    <location>
        <begin position="53"/>
        <end position="72"/>
    </location>
</feature>
<organism evidence="3">
    <name type="scientific">Candidatus Kentrum eta</name>
    <dbReference type="NCBI Taxonomy" id="2126337"/>
    <lineage>
        <taxon>Bacteria</taxon>
        <taxon>Pseudomonadati</taxon>
        <taxon>Pseudomonadota</taxon>
        <taxon>Gammaproteobacteria</taxon>
        <taxon>Candidatus Kentrum</taxon>
    </lineage>
</organism>
<keyword evidence="1" id="KW-0472">Membrane</keyword>
<evidence type="ECO:0000313" key="3">
    <source>
        <dbReference type="EMBL" id="VFJ93572.1"/>
    </source>
</evidence>
<name>A0A450UM12_9GAMM</name>
<dbReference type="EMBL" id="CAADFI010000046">
    <property type="protein sequence ID" value="VFJ93572.1"/>
    <property type="molecule type" value="Genomic_DNA"/>
</dbReference>
<proteinExistence type="predicted"/>
<gene>
    <name evidence="2" type="ORF">BECKH772A_GA0070896_100086</name>
    <name evidence="3" type="ORF">BECKH772B_GA0070898_1004622</name>
    <name evidence="4" type="ORF">BECKH772C_GA0070978_1000142</name>
</gene>
<dbReference type="EMBL" id="CAADFJ010000001">
    <property type="protein sequence ID" value="VFJ94891.1"/>
    <property type="molecule type" value="Genomic_DNA"/>
</dbReference>
<keyword evidence="1" id="KW-1133">Transmembrane helix</keyword>
<keyword evidence="1" id="KW-0812">Transmembrane</keyword>
<evidence type="ECO:0000256" key="1">
    <source>
        <dbReference type="SAM" id="Phobius"/>
    </source>
</evidence>
<evidence type="ECO:0000313" key="4">
    <source>
        <dbReference type="EMBL" id="VFJ94891.1"/>
    </source>
</evidence>
<dbReference type="AlphaFoldDB" id="A0A450UM12"/>
<feature type="transmembrane region" description="Helical" evidence="1">
    <location>
        <begin position="12"/>
        <end position="32"/>
    </location>
</feature>
<dbReference type="EMBL" id="CAADFG010000008">
    <property type="protein sequence ID" value="VFJ88321.1"/>
    <property type="molecule type" value="Genomic_DNA"/>
</dbReference>
<protein>
    <submittedName>
        <fullName evidence="3">Uncharacterized protein</fullName>
    </submittedName>
</protein>
<accession>A0A450UM12</accession>
<feature type="transmembrane region" description="Helical" evidence="1">
    <location>
        <begin position="172"/>
        <end position="205"/>
    </location>
</feature>